<organism evidence="1">
    <name type="scientific">marine metagenome</name>
    <dbReference type="NCBI Taxonomy" id="408172"/>
    <lineage>
        <taxon>unclassified sequences</taxon>
        <taxon>metagenomes</taxon>
        <taxon>ecological metagenomes</taxon>
    </lineage>
</organism>
<sequence>MGTHEVEGHCFCFGRRNAMRCYSIQKPRRRMMFLVPVIHQVQTVFWLGYCQGRALGNNVEIWRCHYCCDLDNDVYFGIQSRHLKVHPNQVSRHTHPSLGELKNKAYAIISRALWLLIQH</sequence>
<evidence type="ECO:0000313" key="1">
    <source>
        <dbReference type="EMBL" id="SUZ52180.1"/>
    </source>
</evidence>
<dbReference type="EMBL" id="UINC01000260">
    <property type="protein sequence ID" value="SUZ52180.1"/>
    <property type="molecule type" value="Genomic_DNA"/>
</dbReference>
<reference evidence="1" key="1">
    <citation type="submission" date="2018-05" db="EMBL/GenBank/DDBJ databases">
        <authorList>
            <person name="Lanie J.A."/>
            <person name="Ng W.-L."/>
            <person name="Kazmierczak K.M."/>
            <person name="Andrzejewski T.M."/>
            <person name="Davidsen T.M."/>
            <person name="Wayne K.J."/>
            <person name="Tettelin H."/>
            <person name="Glass J.I."/>
            <person name="Rusch D."/>
            <person name="Podicherti R."/>
            <person name="Tsui H.-C.T."/>
            <person name="Winkler M.E."/>
        </authorList>
    </citation>
    <scope>NUCLEOTIDE SEQUENCE</scope>
</reference>
<protein>
    <submittedName>
        <fullName evidence="1">Uncharacterized protein</fullName>
    </submittedName>
</protein>
<name>A0A381NC39_9ZZZZ</name>
<accession>A0A381NC39</accession>
<gene>
    <name evidence="1" type="ORF">METZ01_LOCUS5034</name>
</gene>
<dbReference type="AlphaFoldDB" id="A0A381NC39"/>
<proteinExistence type="predicted"/>